<dbReference type="Pfam" id="PF01198">
    <property type="entry name" value="Ribosomal_L31e"/>
    <property type="match status" value="1"/>
</dbReference>
<evidence type="ECO:0000256" key="3">
    <source>
        <dbReference type="ARBA" id="ARBA00023274"/>
    </source>
</evidence>
<dbReference type="EMBL" id="JNFH02000063">
    <property type="protein sequence ID" value="KDS91494.1"/>
    <property type="molecule type" value="Genomic_DNA"/>
</dbReference>
<evidence type="ECO:0000313" key="6">
    <source>
        <dbReference type="EMBL" id="KDS91494.1"/>
    </source>
</evidence>
<dbReference type="InterPro" id="IPR000054">
    <property type="entry name" value="Ribosomal_eL31"/>
</dbReference>
<dbReference type="PANTHER" id="PTHR10956:SF0">
    <property type="entry name" value="60S RIBOSOMAL PROTEIN L31"/>
    <property type="match status" value="1"/>
</dbReference>
<evidence type="ECO:0000256" key="4">
    <source>
        <dbReference type="ARBA" id="ARBA00035230"/>
    </source>
</evidence>
<dbReference type="GO" id="GO:0022625">
    <property type="term" value="C:cytosolic large ribosomal subunit"/>
    <property type="evidence" value="ECO:0007669"/>
    <property type="project" value="TreeGrafter"/>
</dbReference>
<dbReference type="PANTHER" id="PTHR10956">
    <property type="entry name" value="60S RIBOSOMAL PROTEIN L31"/>
    <property type="match status" value="1"/>
</dbReference>
<dbReference type="OrthoDB" id="10127at2157"/>
<dbReference type="CDD" id="cd00463">
    <property type="entry name" value="Ribosomal_L31e"/>
    <property type="match status" value="1"/>
</dbReference>
<protein>
    <recommendedName>
        <fullName evidence="4 5">Large ribosomal subunit protein eL31</fullName>
    </recommendedName>
</protein>
<dbReference type="GO" id="GO:0003735">
    <property type="term" value="F:structural constituent of ribosome"/>
    <property type="evidence" value="ECO:0007669"/>
    <property type="project" value="InterPro"/>
</dbReference>
<accession>A0A081EVQ6</accession>
<organism evidence="6 7">
    <name type="scientific">Halorubrum saccharovorum</name>
    <dbReference type="NCBI Taxonomy" id="2248"/>
    <lineage>
        <taxon>Archaea</taxon>
        <taxon>Methanobacteriati</taxon>
        <taxon>Methanobacteriota</taxon>
        <taxon>Stenosarchaea group</taxon>
        <taxon>Halobacteria</taxon>
        <taxon>Halobacteriales</taxon>
        <taxon>Haloferacaceae</taxon>
        <taxon>Halorubrum</taxon>
    </lineage>
</organism>
<evidence type="ECO:0000256" key="2">
    <source>
        <dbReference type="ARBA" id="ARBA00022980"/>
    </source>
</evidence>
<dbReference type="SUPFAM" id="SSF54575">
    <property type="entry name" value="Ribosomal protein L31e"/>
    <property type="match status" value="1"/>
</dbReference>
<dbReference type="InterPro" id="IPR023621">
    <property type="entry name" value="Ribosomal_eL31_dom_sf"/>
</dbReference>
<gene>
    <name evidence="5" type="primary">rpl31e</name>
    <name evidence="6" type="ORF">FK85_01635</name>
</gene>
<evidence type="ECO:0000256" key="5">
    <source>
        <dbReference type="HAMAP-Rule" id="MF_00410"/>
    </source>
</evidence>
<dbReference type="SMART" id="SM01380">
    <property type="entry name" value="Ribosomal_L31e"/>
    <property type="match status" value="1"/>
</dbReference>
<evidence type="ECO:0000313" key="7">
    <source>
        <dbReference type="Proteomes" id="UP000053331"/>
    </source>
</evidence>
<name>A0A081EVQ6_9EURY</name>
<evidence type="ECO:0000256" key="1">
    <source>
        <dbReference type="ARBA" id="ARBA00010808"/>
    </source>
</evidence>
<dbReference type="HAMAP" id="MF_00410">
    <property type="entry name" value="Ribosomal_eL31"/>
    <property type="match status" value="1"/>
</dbReference>
<keyword evidence="3 5" id="KW-0687">Ribonucleoprotein</keyword>
<dbReference type="RefSeq" id="WP_050026057.1">
    <property type="nucleotide sequence ID" value="NZ_JNFH02000063.1"/>
</dbReference>
<reference evidence="6 7" key="1">
    <citation type="journal article" date="2015" name="Genome Announc.">
        <title>Draft genome sequence of a Halorubrum H3 strain isolated from the burlinskoye salt lake (Altai Krai, Russia).</title>
        <authorList>
            <person name="Rozanov A.S."/>
            <person name="Bryanskaya A.V."/>
            <person name="Malup T.K."/>
            <person name="Kotenko A.V."/>
            <person name="Peltek S.E."/>
        </authorList>
    </citation>
    <scope>NUCLEOTIDE SEQUENCE [LARGE SCALE GENOMIC DNA]</scope>
    <source>
        <strain evidence="6 7">H3</strain>
    </source>
</reference>
<comment type="similarity">
    <text evidence="1 5">Belongs to the eukaryotic ribosomal protein eL31 family.</text>
</comment>
<dbReference type="NCBIfam" id="NF002258">
    <property type="entry name" value="PRK01192.1-1"/>
    <property type="match status" value="1"/>
</dbReference>
<keyword evidence="2 5" id="KW-0689">Ribosomal protein</keyword>
<dbReference type="Proteomes" id="UP000053331">
    <property type="component" value="Unassembled WGS sequence"/>
</dbReference>
<sequence>MSTSDFEERVVTVPLRDANDKPVQERADFAMKIVREHLAQHFSVDEEEVVIDTSVNEAVWANGRQNPPSKVRVRAARFVEDDEPVVEAEHAE</sequence>
<dbReference type="Gene3D" id="3.10.440.10">
    <property type="match status" value="1"/>
</dbReference>
<proteinExistence type="inferred from homology"/>
<comment type="caution">
    <text evidence="6">The sequence shown here is derived from an EMBL/GenBank/DDBJ whole genome shotgun (WGS) entry which is preliminary data.</text>
</comment>
<dbReference type="GO" id="GO:0002181">
    <property type="term" value="P:cytoplasmic translation"/>
    <property type="evidence" value="ECO:0007669"/>
    <property type="project" value="TreeGrafter"/>
</dbReference>
<keyword evidence="7" id="KW-1185">Reference proteome</keyword>
<dbReference type="AlphaFoldDB" id="A0A081EVQ6"/>